<dbReference type="Proteomes" id="UP001150062">
    <property type="component" value="Unassembled WGS sequence"/>
</dbReference>
<evidence type="ECO:0000256" key="1">
    <source>
        <dbReference type="SAM" id="MobiDB-lite"/>
    </source>
</evidence>
<protein>
    <submittedName>
        <fullName evidence="2">Uncharacterized protein</fullName>
    </submittedName>
</protein>
<comment type="caution">
    <text evidence="2">The sequence shown here is derived from an EMBL/GenBank/DDBJ whole genome shotgun (WGS) entry which is preliminary data.</text>
</comment>
<name>A0ABQ8ZCE2_9EUKA</name>
<feature type="compositionally biased region" description="Basic and acidic residues" evidence="1">
    <location>
        <begin position="62"/>
        <end position="73"/>
    </location>
</feature>
<sequence length="196" mass="23352">MQTPLTQQQILELYQVAKRMIDLTKTCVHIKAQTTHQTITVQQPNNQNNKNINLNETQQGNNEEKNNNDENKKNNQGQVQEQGQEQGQGQGQTIYQIPQNTNFPKNRNQNQNRKRTTQRNQPEISQFKAKKTRKIIIKKKYFRLTMQFQKIHQPTQIKQRIQSTQFFENFQKFQKNETQKPNYLQPFTNDTNKHLL</sequence>
<organism evidence="2 3">
    <name type="scientific">Anaeramoeba flamelloides</name>
    <dbReference type="NCBI Taxonomy" id="1746091"/>
    <lineage>
        <taxon>Eukaryota</taxon>
        <taxon>Metamonada</taxon>
        <taxon>Anaeramoebidae</taxon>
        <taxon>Anaeramoeba</taxon>
    </lineage>
</organism>
<dbReference type="EMBL" id="JAOAOG010000018">
    <property type="protein sequence ID" value="KAJ6254553.1"/>
    <property type="molecule type" value="Genomic_DNA"/>
</dbReference>
<keyword evidence="3" id="KW-1185">Reference proteome</keyword>
<proteinExistence type="predicted"/>
<evidence type="ECO:0000313" key="2">
    <source>
        <dbReference type="EMBL" id="KAJ6254553.1"/>
    </source>
</evidence>
<accession>A0ABQ8ZCE2</accession>
<evidence type="ECO:0000313" key="3">
    <source>
        <dbReference type="Proteomes" id="UP001150062"/>
    </source>
</evidence>
<feature type="compositionally biased region" description="Low complexity" evidence="1">
    <location>
        <begin position="99"/>
        <end position="111"/>
    </location>
</feature>
<gene>
    <name evidence="2" type="ORF">M0813_12155</name>
</gene>
<feature type="region of interest" description="Disordered" evidence="1">
    <location>
        <begin position="39"/>
        <end position="130"/>
    </location>
</feature>
<feature type="compositionally biased region" description="Low complexity" evidence="1">
    <location>
        <begin position="74"/>
        <end position="87"/>
    </location>
</feature>
<reference evidence="2" key="1">
    <citation type="submission" date="2022-08" db="EMBL/GenBank/DDBJ databases">
        <title>Novel sulfate-reducing endosymbionts in the free-living metamonad Anaeramoeba.</title>
        <authorList>
            <person name="Jerlstrom-Hultqvist J."/>
            <person name="Cepicka I."/>
            <person name="Gallot-Lavallee L."/>
            <person name="Salas-Leiva D."/>
            <person name="Curtis B.A."/>
            <person name="Zahonova K."/>
            <person name="Pipaliya S."/>
            <person name="Dacks J."/>
            <person name="Roger A.J."/>
        </authorList>
    </citation>
    <scope>NUCLEOTIDE SEQUENCE</scope>
    <source>
        <strain evidence="2">Schooner1</strain>
    </source>
</reference>
<feature type="compositionally biased region" description="Low complexity" evidence="1">
    <location>
        <begin position="42"/>
        <end position="61"/>
    </location>
</feature>